<evidence type="ECO:0000259" key="1">
    <source>
        <dbReference type="Pfam" id="PF22649"/>
    </source>
</evidence>
<gene>
    <name evidence="2" type="ORF">ACFOUW_02885</name>
</gene>
<dbReference type="Gene3D" id="3.20.20.70">
    <property type="entry name" value="Aldolase class I"/>
    <property type="match status" value="1"/>
</dbReference>
<proteinExistence type="predicted"/>
<dbReference type="RefSeq" id="WP_205120396.1">
    <property type="nucleotide sequence ID" value="NZ_JAFBCM010000001.1"/>
</dbReference>
<dbReference type="InterPro" id="IPR054574">
    <property type="entry name" value="Cgl0159_dom"/>
</dbReference>
<evidence type="ECO:0000313" key="3">
    <source>
        <dbReference type="Proteomes" id="UP001595699"/>
    </source>
</evidence>
<dbReference type="Proteomes" id="UP001595699">
    <property type="component" value="Unassembled WGS sequence"/>
</dbReference>
<dbReference type="InterPro" id="IPR013785">
    <property type="entry name" value="Aldolase_TIM"/>
</dbReference>
<dbReference type="EMBL" id="JBHRZH010000004">
    <property type="protein sequence ID" value="MFC3759766.1"/>
    <property type="molecule type" value="Genomic_DNA"/>
</dbReference>
<feature type="domain" description="Cgl0159-like" evidence="1">
    <location>
        <begin position="37"/>
        <end position="286"/>
    </location>
</feature>
<keyword evidence="3" id="KW-1185">Reference proteome</keyword>
<name>A0ABV7Y3D9_9ACTN</name>
<evidence type="ECO:0000313" key="2">
    <source>
        <dbReference type="EMBL" id="MFC3759766.1"/>
    </source>
</evidence>
<dbReference type="SUPFAM" id="SSF51569">
    <property type="entry name" value="Aldolase"/>
    <property type="match status" value="1"/>
</dbReference>
<sequence length="295" mass="31673">MRNVDLRQLTEIRMRDPQSIAEAYDSRRRRPFVGPSGRLMIIAADHPARGALRAAGRDNAMADRQDLLERLQTALARPGVDGILAAPDVIEDLLLLGALEGKVVIGSMNRGGLPGAVFEADDRFTGYDAKSIDKRGLDAGKMLLRIDPEDAKTADTIEACARAVSKLADHDKVAIVEPFISRRVNGQLTNDLSPDAVIQSIVIGSALGTTSAYTWLKLPCVEEMERVASASTLPIVLLGGEGGDPDESFAKWDKALRLPTVRGLTVGRTLLYPPNDDVAAAVDTAVSLLPTEEPT</sequence>
<protein>
    <submittedName>
        <fullName evidence="2">Aldolase</fullName>
    </submittedName>
</protein>
<dbReference type="Pfam" id="PF22649">
    <property type="entry name" value="Cgl0159"/>
    <property type="match status" value="1"/>
</dbReference>
<accession>A0ABV7Y3D9</accession>
<organism evidence="2 3">
    <name type="scientific">Tenggerimyces flavus</name>
    <dbReference type="NCBI Taxonomy" id="1708749"/>
    <lineage>
        <taxon>Bacteria</taxon>
        <taxon>Bacillati</taxon>
        <taxon>Actinomycetota</taxon>
        <taxon>Actinomycetes</taxon>
        <taxon>Propionibacteriales</taxon>
        <taxon>Nocardioidaceae</taxon>
        <taxon>Tenggerimyces</taxon>
    </lineage>
</organism>
<comment type="caution">
    <text evidence="2">The sequence shown here is derived from an EMBL/GenBank/DDBJ whole genome shotgun (WGS) entry which is preliminary data.</text>
</comment>
<reference evidence="3" key="1">
    <citation type="journal article" date="2019" name="Int. J. Syst. Evol. Microbiol.">
        <title>The Global Catalogue of Microorganisms (GCM) 10K type strain sequencing project: providing services to taxonomists for standard genome sequencing and annotation.</title>
        <authorList>
            <consortium name="The Broad Institute Genomics Platform"/>
            <consortium name="The Broad Institute Genome Sequencing Center for Infectious Disease"/>
            <person name="Wu L."/>
            <person name="Ma J."/>
        </authorList>
    </citation>
    <scope>NUCLEOTIDE SEQUENCE [LARGE SCALE GENOMIC DNA]</scope>
    <source>
        <strain evidence="3">CGMCC 4.7241</strain>
    </source>
</reference>